<keyword evidence="2" id="KW-0472">Membrane</keyword>
<evidence type="ECO:0000313" key="4">
    <source>
        <dbReference type="Proteomes" id="UP000295388"/>
    </source>
</evidence>
<dbReference type="EMBL" id="SNWQ01000008">
    <property type="protein sequence ID" value="TDO47909.1"/>
    <property type="molecule type" value="Genomic_DNA"/>
</dbReference>
<proteinExistence type="predicted"/>
<keyword evidence="2" id="KW-0812">Transmembrane</keyword>
<organism evidence="3 4">
    <name type="scientific">Kribbella caucasensis</name>
    <dbReference type="NCBI Taxonomy" id="2512215"/>
    <lineage>
        <taxon>Bacteria</taxon>
        <taxon>Bacillati</taxon>
        <taxon>Actinomycetota</taxon>
        <taxon>Actinomycetes</taxon>
        <taxon>Propionibacteriales</taxon>
        <taxon>Kribbellaceae</taxon>
        <taxon>Kribbella</taxon>
    </lineage>
</organism>
<accession>A0A4R6KCI3</accession>
<sequence>MATDETRKDLRAAVAARQELGPEYESEIIDGFLEKLDARTAAHYGQAGYQPAPGYPQVPGYPQAPGYPVAPQHAGPPQPRKSDGDGGGLALAICSVVAGIPITAIAAETQGTFAIMISWAGLVGINLARAISRSRRG</sequence>
<feature type="transmembrane region" description="Helical" evidence="2">
    <location>
        <begin position="113"/>
        <end position="131"/>
    </location>
</feature>
<evidence type="ECO:0000256" key="1">
    <source>
        <dbReference type="SAM" id="MobiDB-lite"/>
    </source>
</evidence>
<name>A0A4R6KCI3_9ACTN</name>
<dbReference type="Proteomes" id="UP000295388">
    <property type="component" value="Unassembled WGS sequence"/>
</dbReference>
<keyword evidence="2" id="KW-1133">Transmembrane helix</keyword>
<evidence type="ECO:0000256" key="2">
    <source>
        <dbReference type="SAM" id="Phobius"/>
    </source>
</evidence>
<dbReference type="AlphaFoldDB" id="A0A4R6KCI3"/>
<feature type="transmembrane region" description="Helical" evidence="2">
    <location>
        <begin position="88"/>
        <end position="107"/>
    </location>
</feature>
<evidence type="ECO:0000313" key="3">
    <source>
        <dbReference type="EMBL" id="TDO47909.1"/>
    </source>
</evidence>
<gene>
    <name evidence="3" type="ORF">EV643_108225</name>
</gene>
<keyword evidence="4" id="KW-1185">Reference proteome</keyword>
<dbReference type="OrthoDB" id="3854538at2"/>
<protein>
    <submittedName>
        <fullName evidence="3">Uncharacterized protein</fullName>
    </submittedName>
</protein>
<feature type="region of interest" description="Disordered" evidence="1">
    <location>
        <begin position="47"/>
        <end position="86"/>
    </location>
</feature>
<comment type="caution">
    <text evidence="3">The sequence shown here is derived from an EMBL/GenBank/DDBJ whole genome shotgun (WGS) entry which is preliminary data.</text>
</comment>
<reference evidence="3 4" key="1">
    <citation type="submission" date="2019-03" db="EMBL/GenBank/DDBJ databases">
        <title>Genomic Encyclopedia of Type Strains, Phase III (KMG-III): the genomes of soil and plant-associated and newly described type strains.</title>
        <authorList>
            <person name="Whitman W."/>
        </authorList>
    </citation>
    <scope>NUCLEOTIDE SEQUENCE [LARGE SCALE GENOMIC DNA]</scope>
    <source>
        <strain evidence="3 4">VKM Ac-2527</strain>
    </source>
</reference>
<dbReference type="RefSeq" id="WP_133801345.1">
    <property type="nucleotide sequence ID" value="NZ_SNWQ01000008.1"/>
</dbReference>